<feature type="transmembrane region" description="Helical" evidence="6">
    <location>
        <begin position="249"/>
        <end position="269"/>
    </location>
</feature>
<comment type="subcellular location">
    <subcellularLocation>
        <location evidence="1">Cell membrane</location>
        <topology evidence="1">Multi-pass membrane protein</topology>
    </subcellularLocation>
</comment>
<evidence type="ECO:0000256" key="3">
    <source>
        <dbReference type="ARBA" id="ARBA00022692"/>
    </source>
</evidence>
<keyword evidence="8" id="KW-1185">Reference proteome</keyword>
<feature type="transmembrane region" description="Helical" evidence="6">
    <location>
        <begin position="338"/>
        <end position="355"/>
    </location>
</feature>
<feature type="transmembrane region" description="Helical" evidence="6">
    <location>
        <begin position="306"/>
        <end position="326"/>
    </location>
</feature>
<keyword evidence="5 6" id="KW-0472">Membrane</keyword>
<dbReference type="AlphaFoldDB" id="A0A926DJJ4"/>
<reference evidence="7" key="1">
    <citation type="submission" date="2020-08" db="EMBL/GenBank/DDBJ databases">
        <title>Genome public.</title>
        <authorList>
            <person name="Liu C."/>
            <person name="Sun Q."/>
        </authorList>
    </citation>
    <scope>NUCLEOTIDE SEQUENCE</scope>
    <source>
        <strain evidence="7">NSJ-63</strain>
    </source>
</reference>
<dbReference type="PANTHER" id="PTHR30250">
    <property type="entry name" value="PST FAMILY PREDICTED COLANIC ACID TRANSPORTER"/>
    <property type="match status" value="1"/>
</dbReference>
<evidence type="ECO:0000313" key="7">
    <source>
        <dbReference type="EMBL" id="MBC8538927.1"/>
    </source>
</evidence>
<sequence>MERSRNSMRNIAFALGGQILNILMSFAMRTVFVNTLGEVYLGVNGLFTNILMVFSLADLGVGTAIIYAMYKPVAEHDTHKIQALMNMYGRAYRTIGMVIIGMGLAMTPFIRYLVKTDQDIPDLQVIFLLFVANTASTYFFAYKGTLITAHQKNYIVTNVVYSTSILCYGVQIVVMLLTHNYILTLSIQVGTNILQNIITMLIANKMYPYIKKRNNESLRRREKRGIYRNMGALVFYRTGQVIINGTDNIVISAMVGIVESGIYSNYLLLTTTIKNLLQQVFHAITASVGNLNVEESNETKYNVYNAIYFGNFWLFGFSTVCFWVLFNPFIELWIGSEWLLSLPVVFWIVLNFYMTGMRQVNITFRDTMGVFREGKYVPMMAAIINVVVSIWLAPTLGLEGVFIGTAVSTVSTLLWLEPLILHRYGFKRGCAEYFVKYAAYFLTTALSCWVTKLACDAVFPVNTILTFIGRLFFCLVIPNAIMLGIFWKTKDCHMLRNMVMGVLKRRSHRKKRRVTAS</sequence>
<feature type="transmembrane region" description="Helical" evidence="6">
    <location>
        <begin position="400"/>
        <end position="421"/>
    </location>
</feature>
<protein>
    <submittedName>
        <fullName evidence="7">Oligosaccharide flippase family protein</fullName>
    </submittedName>
</protein>
<feature type="transmembrane region" description="Helical" evidence="6">
    <location>
        <begin position="12"/>
        <end position="34"/>
    </location>
</feature>
<accession>A0A926DJJ4</accession>
<feature type="transmembrane region" description="Helical" evidence="6">
    <location>
        <begin position="91"/>
        <end position="113"/>
    </location>
</feature>
<dbReference type="EMBL" id="JACRSS010000004">
    <property type="protein sequence ID" value="MBC8538927.1"/>
    <property type="molecule type" value="Genomic_DNA"/>
</dbReference>
<evidence type="ECO:0000256" key="5">
    <source>
        <dbReference type="ARBA" id="ARBA00023136"/>
    </source>
</evidence>
<feature type="transmembrane region" description="Helical" evidence="6">
    <location>
        <begin position="154"/>
        <end position="176"/>
    </location>
</feature>
<feature type="transmembrane region" description="Helical" evidence="6">
    <location>
        <begin position="46"/>
        <end position="70"/>
    </location>
</feature>
<evidence type="ECO:0000256" key="4">
    <source>
        <dbReference type="ARBA" id="ARBA00022989"/>
    </source>
</evidence>
<organism evidence="7 8">
    <name type="scientific">Guopingia tenuis</name>
    <dbReference type="NCBI Taxonomy" id="2763656"/>
    <lineage>
        <taxon>Bacteria</taxon>
        <taxon>Bacillati</taxon>
        <taxon>Bacillota</taxon>
        <taxon>Clostridia</taxon>
        <taxon>Christensenellales</taxon>
        <taxon>Christensenellaceae</taxon>
        <taxon>Guopingia</taxon>
    </lineage>
</organism>
<dbReference type="InterPro" id="IPR050833">
    <property type="entry name" value="Poly_Biosynth_Transport"/>
</dbReference>
<keyword evidence="2" id="KW-1003">Cell membrane</keyword>
<feature type="transmembrane region" description="Helical" evidence="6">
    <location>
        <begin position="464"/>
        <end position="487"/>
    </location>
</feature>
<evidence type="ECO:0000313" key="8">
    <source>
        <dbReference type="Proteomes" id="UP000617951"/>
    </source>
</evidence>
<dbReference type="InterPro" id="IPR002797">
    <property type="entry name" value="Polysacc_synth"/>
</dbReference>
<proteinExistence type="predicted"/>
<evidence type="ECO:0000256" key="6">
    <source>
        <dbReference type="SAM" id="Phobius"/>
    </source>
</evidence>
<feature type="transmembrane region" description="Helical" evidence="6">
    <location>
        <begin position="182"/>
        <end position="204"/>
    </location>
</feature>
<feature type="transmembrane region" description="Helical" evidence="6">
    <location>
        <begin position="376"/>
        <end position="394"/>
    </location>
</feature>
<evidence type="ECO:0000256" key="2">
    <source>
        <dbReference type="ARBA" id="ARBA00022475"/>
    </source>
</evidence>
<feature type="transmembrane region" description="Helical" evidence="6">
    <location>
        <begin position="125"/>
        <end position="142"/>
    </location>
</feature>
<dbReference type="Pfam" id="PF01943">
    <property type="entry name" value="Polysacc_synt"/>
    <property type="match status" value="1"/>
</dbReference>
<evidence type="ECO:0000256" key="1">
    <source>
        <dbReference type="ARBA" id="ARBA00004651"/>
    </source>
</evidence>
<keyword evidence="4 6" id="KW-1133">Transmembrane helix</keyword>
<feature type="transmembrane region" description="Helical" evidence="6">
    <location>
        <begin position="225"/>
        <end position="243"/>
    </location>
</feature>
<feature type="transmembrane region" description="Helical" evidence="6">
    <location>
        <begin position="433"/>
        <end position="452"/>
    </location>
</feature>
<comment type="caution">
    <text evidence="7">The sequence shown here is derived from an EMBL/GenBank/DDBJ whole genome shotgun (WGS) entry which is preliminary data.</text>
</comment>
<keyword evidence="3 6" id="KW-0812">Transmembrane</keyword>
<dbReference type="GO" id="GO:0005886">
    <property type="term" value="C:plasma membrane"/>
    <property type="evidence" value="ECO:0007669"/>
    <property type="project" value="UniProtKB-SubCell"/>
</dbReference>
<gene>
    <name evidence="7" type="ORF">H8693_08270</name>
</gene>
<dbReference type="PANTHER" id="PTHR30250:SF26">
    <property type="entry name" value="PSMA PROTEIN"/>
    <property type="match status" value="1"/>
</dbReference>
<dbReference type="Proteomes" id="UP000617951">
    <property type="component" value="Unassembled WGS sequence"/>
</dbReference>
<name>A0A926DJJ4_9FIRM</name>